<accession>A0A1A3NII8</accession>
<dbReference type="Pfam" id="PF01321">
    <property type="entry name" value="Creatinase_N"/>
    <property type="match status" value="1"/>
</dbReference>
<evidence type="ECO:0000256" key="1">
    <source>
        <dbReference type="SAM" id="MobiDB-lite"/>
    </source>
</evidence>
<feature type="compositionally biased region" description="Low complexity" evidence="1">
    <location>
        <begin position="367"/>
        <end position="390"/>
    </location>
</feature>
<dbReference type="InterPro" id="IPR036005">
    <property type="entry name" value="Creatinase/aminopeptidase-like"/>
</dbReference>
<dbReference type="PANTHER" id="PTHR46112">
    <property type="entry name" value="AMINOPEPTIDASE"/>
    <property type="match status" value="1"/>
</dbReference>
<dbReference type="RefSeq" id="WP_065035688.1">
    <property type="nucleotide sequence ID" value="NZ_LZLR01000099.1"/>
</dbReference>
<dbReference type="Gene3D" id="3.40.350.10">
    <property type="entry name" value="Creatinase/prolidase N-terminal domain"/>
    <property type="match status" value="1"/>
</dbReference>
<dbReference type="InterPro" id="IPR050659">
    <property type="entry name" value="Peptidase_M24B"/>
</dbReference>
<keyword evidence="4" id="KW-0645">Protease</keyword>
<feature type="domain" description="Peptidase M24" evidence="2">
    <location>
        <begin position="161"/>
        <end position="356"/>
    </location>
</feature>
<dbReference type="Proteomes" id="UP000093819">
    <property type="component" value="Unassembled WGS sequence"/>
</dbReference>
<dbReference type="InterPro" id="IPR029149">
    <property type="entry name" value="Creatin/AminoP/Spt16_N"/>
</dbReference>
<dbReference type="SUPFAM" id="SSF53092">
    <property type="entry name" value="Creatinase/prolidase N-terminal domain"/>
    <property type="match status" value="1"/>
</dbReference>
<proteinExistence type="predicted"/>
<dbReference type="InterPro" id="IPR000994">
    <property type="entry name" value="Pept_M24"/>
</dbReference>
<gene>
    <name evidence="4" type="ORF">A5635_22490</name>
</gene>
<evidence type="ECO:0000259" key="2">
    <source>
        <dbReference type="Pfam" id="PF00557"/>
    </source>
</evidence>
<dbReference type="Pfam" id="PF00557">
    <property type="entry name" value="Peptidase_M24"/>
    <property type="match status" value="1"/>
</dbReference>
<protein>
    <submittedName>
        <fullName evidence="4">Xaa-Pro aminopeptidase</fullName>
    </submittedName>
</protein>
<dbReference type="InterPro" id="IPR000587">
    <property type="entry name" value="Creatinase_N"/>
</dbReference>
<dbReference type="GO" id="GO:0004177">
    <property type="term" value="F:aminopeptidase activity"/>
    <property type="evidence" value="ECO:0007669"/>
    <property type="project" value="UniProtKB-KW"/>
</dbReference>
<dbReference type="OrthoDB" id="4504218at2"/>
<keyword evidence="4" id="KW-0031">Aminopeptidase</keyword>
<evidence type="ECO:0000313" key="5">
    <source>
        <dbReference type="Proteomes" id="UP000093819"/>
    </source>
</evidence>
<dbReference type="SUPFAM" id="SSF55920">
    <property type="entry name" value="Creatinase/aminopeptidase"/>
    <property type="match status" value="1"/>
</dbReference>
<feature type="region of interest" description="Disordered" evidence="1">
    <location>
        <begin position="366"/>
        <end position="390"/>
    </location>
</feature>
<dbReference type="Gene3D" id="3.90.230.10">
    <property type="entry name" value="Creatinase/methionine aminopeptidase superfamily"/>
    <property type="match status" value="1"/>
</dbReference>
<organism evidence="4 5">
    <name type="scientific">Mycobacterium asiaticum</name>
    <dbReference type="NCBI Taxonomy" id="1790"/>
    <lineage>
        <taxon>Bacteria</taxon>
        <taxon>Bacillati</taxon>
        <taxon>Actinomycetota</taxon>
        <taxon>Actinomycetes</taxon>
        <taxon>Mycobacteriales</taxon>
        <taxon>Mycobacteriaceae</taxon>
        <taxon>Mycobacterium</taxon>
    </lineage>
</organism>
<name>A0A1A3NII8_MYCAS</name>
<evidence type="ECO:0000259" key="3">
    <source>
        <dbReference type="Pfam" id="PF01321"/>
    </source>
</evidence>
<feature type="domain" description="Creatinase N-terminal" evidence="3">
    <location>
        <begin position="16"/>
        <end position="150"/>
    </location>
</feature>
<reference evidence="4 5" key="1">
    <citation type="submission" date="2016-06" db="EMBL/GenBank/DDBJ databases">
        <authorList>
            <person name="Kjaerup R.B."/>
            <person name="Dalgaard T.S."/>
            <person name="Juul-Madsen H.R."/>
        </authorList>
    </citation>
    <scope>NUCLEOTIDE SEQUENCE [LARGE SCALE GENOMIC DNA]</scope>
    <source>
        <strain evidence="4 5">1245335.1</strain>
    </source>
</reference>
<dbReference type="CDD" id="cd01066">
    <property type="entry name" value="APP_MetAP"/>
    <property type="match status" value="1"/>
</dbReference>
<sequence length="390" mass="40352">MTTDVSSDPRPLRIARRERALAQMAADHLDVLVLGRQANIRYVTGAPQLWIAGTRPFGPMCVVVRDTGEIYLNATDDEGVPEEIDHDHFYGLAWNPMTLIEVIRGIDGAATARRVGTDALTPTFAALLPQAFPLAEIVDGENTMRAARRIKTPDEIGALGTALRVAERGLAAGVGELRPGASVQTLTGAVLEAMAAGGVSTPATQDAAWVTPRDRPSGAGRPVVCDGDLVAFAAGALAGGYVAEVGRTWPAGESAGGAVRRLYARLNTVYDKLIDACRPGAPAERLLAAYAAAGEPLPPMAVAHGLGLGFDPPVISGTLPAAGGECLETGMVLAVTGYVWQHGVGGALRRDTIHVAEHGPEVLTASPSWAAGQATAPASPSASSSRSPTR</sequence>
<keyword evidence="4" id="KW-0378">Hydrolase</keyword>
<dbReference type="EMBL" id="LZLR01000099">
    <property type="protein sequence ID" value="OBK21968.1"/>
    <property type="molecule type" value="Genomic_DNA"/>
</dbReference>
<comment type="caution">
    <text evidence="4">The sequence shown here is derived from an EMBL/GenBank/DDBJ whole genome shotgun (WGS) entry which is preliminary data.</text>
</comment>
<evidence type="ECO:0000313" key="4">
    <source>
        <dbReference type="EMBL" id="OBK21968.1"/>
    </source>
</evidence>
<dbReference type="PANTHER" id="PTHR46112:SF2">
    <property type="entry name" value="XAA-PRO AMINOPEPTIDASE P-RELATED"/>
    <property type="match status" value="1"/>
</dbReference>
<dbReference type="AlphaFoldDB" id="A0A1A3NII8"/>